<evidence type="ECO:0000259" key="3">
    <source>
        <dbReference type="Pfam" id="PF14745"/>
    </source>
</evidence>
<dbReference type="GO" id="GO:0071203">
    <property type="term" value="C:WASH complex"/>
    <property type="evidence" value="ECO:0007669"/>
    <property type="project" value="InterPro"/>
</dbReference>
<evidence type="ECO:0000259" key="4">
    <source>
        <dbReference type="Pfam" id="PF14746"/>
    </source>
</evidence>
<feature type="compositionally biased region" description="Acidic residues" evidence="1">
    <location>
        <begin position="1363"/>
        <end position="1373"/>
    </location>
</feature>
<reference evidence="5 6" key="1">
    <citation type="submission" date="2021-02" db="EMBL/GenBank/DDBJ databases">
        <title>Porcisia hertigi Genome sequencing and assembly.</title>
        <authorList>
            <person name="Almutairi H."/>
            <person name="Gatherer D."/>
        </authorList>
    </citation>
    <scope>NUCLEOTIDE SEQUENCE [LARGE SCALE GENOMIC DNA]</scope>
    <source>
        <strain evidence="5 6">C119</strain>
    </source>
</reference>
<feature type="domain" description="WASH complex subunit 4 N-terminal" evidence="3">
    <location>
        <begin position="453"/>
        <end position="724"/>
    </location>
</feature>
<dbReference type="PANTHER" id="PTHR31409:SF0">
    <property type="entry name" value="WASH COMPLEX SUBUNIT 4"/>
    <property type="match status" value="1"/>
</dbReference>
<organism evidence="5 6">
    <name type="scientific">Porcisia hertigi</name>
    <dbReference type="NCBI Taxonomy" id="2761500"/>
    <lineage>
        <taxon>Eukaryota</taxon>
        <taxon>Discoba</taxon>
        <taxon>Euglenozoa</taxon>
        <taxon>Kinetoplastea</taxon>
        <taxon>Metakinetoplastina</taxon>
        <taxon>Trypanosomatida</taxon>
        <taxon>Trypanosomatidae</taxon>
        <taxon>Leishmaniinae</taxon>
        <taxon>Porcisia</taxon>
    </lineage>
</organism>
<dbReference type="RefSeq" id="XP_067756832.1">
    <property type="nucleotide sequence ID" value="XM_067901566.1"/>
</dbReference>
<accession>A0A836ITV3</accession>
<dbReference type="EMBL" id="JAFJZO010000024">
    <property type="protein sequence ID" value="KAG5503470.1"/>
    <property type="molecule type" value="Genomic_DNA"/>
</dbReference>
<feature type="domain" description="WASH complex subunit 7 C-terminal" evidence="4">
    <location>
        <begin position="1174"/>
        <end position="1344"/>
    </location>
</feature>
<feature type="region of interest" description="Disordered" evidence="1">
    <location>
        <begin position="143"/>
        <end position="177"/>
    </location>
</feature>
<feature type="region of interest" description="Disordered" evidence="1">
    <location>
        <begin position="1344"/>
        <end position="1373"/>
    </location>
</feature>
<dbReference type="OrthoDB" id="10261210at2759"/>
<dbReference type="GeneID" id="94291643"/>
<dbReference type="PANTHER" id="PTHR31409">
    <property type="entry name" value="WASH COMPLEX SUBUNIT 4"/>
    <property type="match status" value="1"/>
</dbReference>
<evidence type="ECO:0000313" key="6">
    <source>
        <dbReference type="Proteomes" id="UP000674318"/>
    </source>
</evidence>
<dbReference type="InterPro" id="IPR028283">
    <property type="entry name" value="WASH-7_C"/>
</dbReference>
<keyword evidence="6" id="KW-1185">Reference proteome</keyword>
<feature type="compositionally biased region" description="Acidic residues" evidence="1">
    <location>
        <begin position="1145"/>
        <end position="1161"/>
    </location>
</feature>
<dbReference type="Pfam" id="PF14745">
    <property type="entry name" value="WASH-4_N"/>
    <property type="match status" value="2"/>
</dbReference>
<evidence type="ECO:0000259" key="2">
    <source>
        <dbReference type="Pfam" id="PF14744"/>
    </source>
</evidence>
<sequence length="1373" mass="153254">MDSLYSTQVRQEEARALRAEFSAFVDHHEQQLFDAQQRLRHPTDATYWSRHRDVVTLQLADTPYHTSFGGHHQPRQRRAYHQSSIADLLGMKMANSDPLLFRFLVSFANLNVEMRALSDEARRCYAPPLVLVGDDNENCYTHGSTDRKVHLGHGGSSSSSLNPRPGVHQAMNARSGNGLPSLQHHQHLLHQQVREDILAEEKLLHATGPLLGLLQDIWLWRQRVQDVVAHALFQIASVYNDTGSTKSRSNSPPLLSVRLMSFWDSLGDLLGAVLLVEEVLHQNSSIKNGLEVMQRVLAQQLLDAEDDDGEVMRLLLQKLQTDLLDCSLLSSVAVQDFDQLFQTSLAVCERNESNPAVAASSTQHDAMAAGTASKPQPLPFREHTALCKEFIAVLTEWCNDLDASLASPRGVEHTSSLAALCGLCYLMKGLFLRPQPARGSSATGPTPVAATTVHKLVAETLKNVSKKIISWQTVVPLLPLQGLNVFCPLLWWRHAFPAELATAAGALKDGAGTLVRKTVVEACHISSSQFLSSISQWTQQVDRWVAVEMLPSLPLDAPLCRAFIQKTVLLIQRGVALSRSIQNGVLQLLLLHHHAESALTVPMVHGVLRSVLLLQRIVSCFYNKMGILATAQAALVQSIVYVLEKHLYNFFTRASNAKSSAAAVETAAAREQLLVLQGALQLLHKPLTTDTLACLVLLLDVALNREEFQQGHTSSAISEQERSDTLIALAQLKAIMTYQQTLSCTTSTAFLFFHREALYPLFLKYCYEHTLAAASLPQIVCALRDCLPLIMSARHVKSPSQTLLSDYVEFVRDCIQQELVHPLCIEIENQLRVRTHNAVLGQPYRVLRPSAEAAGRDLTRYTLLQPFRFFDEWMHVAAHIEHYLSAQFYNLNALMPNDWRTYEEMRSLALHTYHLRIADSHLPSCIQDQGLDVLVITENIHQFVVYYTYNLNEQIFVQHPALTPSKHLHTLNTRHIANSIRIHGTGVMNTAVNYVYKYLLKKLAVLSHFLHDDYVRSHLLKDVRVVRQRKKDQQSIKYPVEQADQLIREMDRLGVAHDGVSFLEKARQLVSEMGNALGFMRMMRSGGLRAVAESARFVPRPTTAARGGSSTEASAAAGGPSSAYVVHRSRTSSLLPKSRDNTGNEGEEEEPTQDDSDDKDTEEQHRQPSLQRSTANAVANLDRIVESMLEQLSDGSQYFPLLLDAIGRRLRRSSAERHAHLQLLYLLIPALANLQVAYTIREKEKLLKKHKEEGLFSDDGFAVGATFLLVLFRAHELFDALHWFDNKKAQYRGRLEAVQAALSTPTASGLPEFDNLHFTSSTLHAHLKEYTGLENAFTSSRRLFDTAASPSSSAPAVAGPTTSDEEEEQETGE</sequence>
<dbReference type="Proteomes" id="UP000674318">
    <property type="component" value="Chromosome 24"/>
</dbReference>
<dbReference type="GO" id="GO:0007032">
    <property type="term" value="P:endosome organization"/>
    <property type="evidence" value="ECO:0007669"/>
    <property type="project" value="TreeGrafter"/>
</dbReference>
<feature type="domain" description="WASH complex subunit 7 central" evidence="2">
    <location>
        <begin position="750"/>
        <end position="1101"/>
    </location>
</feature>
<dbReference type="Pfam" id="PF14744">
    <property type="entry name" value="WASH-7_mid"/>
    <property type="match status" value="1"/>
</dbReference>
<proteinExistence type="predicted"/>
<name>A0A836ITV3_9TRYP</name>
<dbReference type="InterPro" id="IPR027307">
    <property type="entry name" value="WASH7"/>
</dbReference>
<feature type="compositionally biased region" description="Low complexity" evidence="1">
    <location>
        <begin position="1102"/>
        <end position="1123"/>
    </location>
</feature>
<comment type="caution">
    <text evidence="5">The sequence shown here is derived from an EMBL/GenBank/DDBJ whole genome shotgun (WGS) entry which is preliminary data.</text>
</comment>
<evidence type="ECO:0000313" key="5">
    <source>
        <dbReference type="EMBL" id="KAG5503470.1"/>
    </source>
</evidence>
<dbReference type="InterPro" id="IPR028191">
    <property type="entry name" value="WASH-4_N"/>
</dbReference>
<protein>
    <submittedName>
        <fullName evidence="5">Uncharacterized protein</fullName>
    </submittedName>
</protein>
<gene>
    <name evidence="5" type="ORF">JKF63_05609</name>
</gene>
<dbReference type="GO" id="GO:0005768">
    <property type="term" value="C:endosome"/>
    <property type="evidence" value="ECO:0007669"/>
    <property type="project" value="TreeGrafter"/>
</dbReference>
<feature type="domain" description="WASH complex subunit 4 N-terminal" evidence="3">
    <location>
        <begin position="23"/>
        <end position="431"/>
    </location>
</feature>
<feature type="region of interest" description="Disordered" evidence="1">
    <location>
        <begin position="1099"/>
        <end position="1175"/>
    </location>
</feature>
<dbReference type="Pfam" id="PF14746">
    <property type="entry name" value="WASH-7_C"/>
    <property type="match status" value="1"/>
</dbReference>
<dbReference type="GO" id="GO:0016197">
    <property type="term" value="P:endosomal transport"/>
    <property type="evidence" value="ECO:0007669"/>
    <property type="project" value="TreeGrafter"/>
</dbReference>
<dbReference type="KEGG" id="phet:94291643"/>
<feature type="compositionally biased region" description="Low complexity" evidence="1">
    <location>
        <begin position="1346"/>
        <end position="1362"/>
    </location>
</feature>
<dbReference type="InterPro" id="IPR028282">
    <property type="entry name" value="WASH-7_central"/>
</dbReference>
<evidence type="ECO:0000256" key="1">
    <source>
        <dbReference type="SAM" id="MobiDB-lite"/>
    </source>
</evidence>